<evidence type="ECO:0000256" key="2">
    <source>
        <dbReference type="ARBA" id="ARBA00022723"/>
    </source>
</evidence>
<dbReference type="PROSITE" id="PS51462">
    <property type="entry name" value="NUDIX"/>
    <property type="match status" value="1"/>
</dbReference>
<keyword evidence="4" id="KW-0460">Magnesium</keyword>
<dbReference type="Pfam" id="PF00293">
    <property type="entry name" value="NUDIX"/>
    <property type="match status" value="1"/>
</dbReference>
<dbReference type="InterPro" id="IPR000086">
    <property type="entry name" value="NUDIX_hydrolase_dom"/>
</dbReference>
<dbReference type="GO" id="GO:0019677">
    <property type="term" value="P:NAD+ catabolic process"/>
    <property type="evidence" value="ECO:0007669"/>
    <property type="project" value="TreeGrafter"/>
</dbReference>
<dbReference type="PROSITE" id="PS00893">
    <property type="entry name" value="NUDIX_BOX"/>
    <property type="match status" value="1"/>
</dbReference>
<accession>A0A1U7Q102</accession>
<dbReference type="Gene3D" id="3.90.79.10">
    <property type="entry name" value="Nucleoside Triphosphate Pyrophosphohydrolase"/>
    <property type="match status" value="1"/>
</dbReference>
<evidence type="ECO:0000256" key="1">
    <source>
        <dbReference type="ARBA" id="ARBA00001946"/>
    </source>
</evidence>
<evidence type="ECO:0000313" key="6">
    <source>
        <dbReference type="EMBL" id="SIT98131.1"/>
    </source>
</evidence>
<reference evidence="7" key="1">
    <citation type="submission" date="2016-10" db="EMBL/GenBank/DDBJ databases">
        <authorList>
            <person name="Varghese N."/>
            <person name="Submissions S."/>
        </authorList>
    </citation>
    <scope>NUCLEOTIDE SEQUENCE [LARGE SCALE GENOMIC DNA]</scope>
    <source>
        <strain evidence="7">DSM 19482</strain>
    </source>
</reference>
<gene>
    <name evidence="6" type="ORF">SAMN05660493_02867</name>
</gene>
<feature type="domain" description="Nudix hydrolase" evidence="5">
    <location>
        <begin position="33"/>
        <end position="168"/>
    </location>
</feature>
<dbReference type="InterPro" id="IPR050241">
    <property type="entry name" value="NAD-cap_RNA_hydrolase_NudC"/>
</dbReference>
<dbReference type="PANTHER" id="PTHR42904">
    <property type="entry name" value="NUDIX HYDROLASE, NUDC SUBFAMILY"/>
    <property type="match status" value="1"/>
</dbReference>
<keyword evidence="7" id="KW-1185">Reference proteome</keyword>
<name>A0A1U7Q102_9FLAO</name>
<dbReference type="GO" id="GO:0046872">
    <property type="term" value="F:metal ion binding"/>
    <property type="evidence" value="ECO:0007669"/>
    <property type="project" value="UniProtKB-KW"/>
</dbReference>
<sequence length="169" mass="19552">MEDLKFCPKCGKDTLIWDGNIKWTCSNCDFVLFNNTAAAVAVIIKCKNELFFTVRNQDPGKGKLDLPGGFCDPRESSEETCYRELHEELDIVTDISRFRYLGSRPNLYPYKNIVYNTMDLFFLYEVEEKFEIKLQESEVSAGIWIATSAIDFDKIAFESQKSFLRSYIS</sequence>
<keyword evidence="3" id="KW-0378">Hydrolase</keyword>
<dbReference type="EMBL" id="FTPU01000042">
    <property type="protein sequence ID" value="SIT98131.1"/>
    <property type="molecule type" value="Genomic_DNA"/>
</dbReference>
<dbReference type="InterPro" id="IPR020084">
    <property type="entry name" value="NUDIX_hydrolase_CS"/>
</dbReference>
<dbReference type="SUPFAM" id="SSF55811">
    <property type="entry name" value="Nudix"/>
    <property type="match status" value="1"/>
</dbReference>
<dbReference type="GO" id="GO:0005829">
    <property type="term" value="C:cytosol"/>
    <property type="evidence" value="ECO:0007669"/>
    <property type="project" value="TreeGrafter"/>
</dbReference>
<evidence type="ECO:0000256" key="4">
    <source>
        <dbReference type="ARBA" id="ARBA00022842"/>
    </source>
</evidence>
<organism evidence="6 7">
    <name type="scientific">Epilithonimonas bovis DSM 19482</name>
    <dbReference type="NCBI Taxonomy" id="1121284"/>
    <lineage>
        <taxon>Bacteria</taxon>
        <taxon>Pseudomonadati</taxon>
        <taxon>Bacteroidota</taxon>
        <taxon>Flavobacteriia</taxon>
        <taxon>Flavobacteriales</taxon>
        <taxon>Weeksellaceae</taxon>
        <taxon>Chryseobacterium group</taxon>
        <taxon>Epilithonimonas</taxon>
    </lineage>
</organism>
<comment type="cofactor">
    <cofactor evidence="1">
        <name>Mg(2+)</name>
        <dbReference type="ChEBI" id="CHEBI:18420"/>
    </cofactor>
</comment>
<dbReference type="Proteomes" id="UP000187261">
    <property type="component" value="Unassembled WGS sequence"/>
</dbReference>
<dbReference type="GO" id="GO:0035529">
    <property type="term" value="F:NADH pyrophosphatase activity"/>
    <property type="evidence" value="ECO:0007669"/>
    <property type="project" value="TreeGrafter"/>
</dbReference>
<dbReference type="RefSeq" id="WP_076784218.1">
    <property type="nucleotide sequence ID" value="NZ_FTPU01000042.1"/>
</dbReference>
<dbReference type="GO" id="GO:0006742">
    <property type="term" value="P:NADP+ catabolic process"/>
    <property type="evidence" value="ECO:0007669"/>
    <property type="project" value="TreeGrafter"/>
</dbReference>
<dbReference type="AlphaFoldDB" id="A0A1U7Q102"/>
<keyword evidence="2" id="KW-0479">Metal-binding</keyword>
<evidence type="ECO:0000313" key="7">
    <source>
        <dbReference type="Proteomes" id="UP000187261"/>
    </source>
</evidence>
<evidence type="ECO:0000259" key="5">
    <source>
        <dbReference type="PROSITE" id="PS51462"/>
    </source>
</evidence>
<dbReference type="CDD" id="cd04681">
    <property type="entry name" value="NUDIX_Hydrolase"/>
    <property type="match status" value="1"/>
</dbReference>
<dbReference type="STRING" id="1121284.SAMN05660493_02867"/>
<evidence type="ECO:0000256" key="3">
    <source>
        <dbReference type="ARBA" id="ARBA00022801"/>
    </source>
</evidence>
<dbReference type="InterPro" id="IPR015797">
    <property type="entry name" value="NUDIX_hydrolase-like_dom_sf"/>
</dbReference>
<dbReference type="PANTHER" id="PTHR42904:SF12">
    <property type="entry name" value="ADP-RIBOSE PYROPHOSPHATASE-RELATED"/>
    <property type="match status" value="1"/>
</dbReference>
<proteinExistence type="predicted"/>
<dbReference type="OrthoDB" id="9786141at2"/>
<protein>
    <submittedName>
        <fullName evidence="6">NUDIX domain-containing protein</fullName>
    </submittedName>
</protein>